<proteinExistence type="predicted"/>
<protein>
    <submittedName>
        <fullName evidence="1">Uncharacterized protein</fullName>
    </submittedName>
</protein>
<reference evidence="1" key="1">
    <citation type="submission" date="2021-02" db="EMBL/GenBank/DDBJ databases">
        <authorList>
            <person name="Nowell W R."/>
        </authorList>
    </citation>
    <scope>NUCLEOTIDE SEQUENCE</scope>
</reference>
<evidence type="ECO:0000313" key="2">
    <source>
        <dbReference type="Proteomes" id="UP000663866"/>
    </source>
</evidence>
<dbReference type="EMBL" id="CAJOBG010039909">
    <property type="protein sequence ID" value="CAF4391875.1"/>
    <property type="molecule type" value="Genomic_DNA"/>
</dbReference>
<name>A0A820NPN3_9BILA</name>
<dbReference type="Proteomes" id="UP000663866">
    <property type="component" value="Unassembled WGS sequence"/>
</dbReference>
<keyword evidence="2" id="KW-1185">Reference proteome</keyword>
<comment type="caution">
    <text evidence="1">The sequence shown here is derived from an EMBL/GenBank/DDBJ whole genome shotgun (WGS) entry which is preliminary data.</text>
</comment>
<evidence type="ECO:0000313" key="1">
    <source>
        <dbReference type="EMBL" id="CAF4391875.1"/>
    </source>
</evidence>
<accession>A0A820NPN3</accession>
<gene>
    <name evidence="1" type="ORF">OVN521_LOCUS34342</name>
</gene>
<sequence length="99" mass="11761">MQSLKPDSIIIQDISRYRPTAYEQIVMVSSMVKLTIDQLFYFYLDPTTYEQIVMVNPTAFEEIVMLSSIVQLKSRSFFYFYLDPTAYEQIVMIQQHLKK</sequence>
<dbReference type="AlphaFoldDB" id="A0A820NPN3"/>
<organism evidence="1 2">
    <name type="scientific">Rotaria magnacalcarata</name>
    <dbReference type="NCBI Taxonomy" id="392030"/>
    <lineage>
        <taxon>Eukaryota</taxon>
        <taxon>Metazoa</taxon>
        <taxon>Spiralia</taxon>
        <taxon>Gnathifera</taxon>
        <taxon>Rotifera</taxon>
        <taxon>Eurotatoria</taxon>
        <taxon>Bdelloidea</taxon>
        <taxon>Philodinida</taxon>
        <taxon>Philodinidae</taxon>
        <taxon>Rotaria</taxon>
    </lineage>
</organism>